<feature type="domain" description="HTH lacI-type" evidence="5">
    <location>
        <begin position="9"/>
        <end position="64"/>
    </location>
</feature>
<evidence type="ECO:0000259" key="5">
    <source>
        <dbReference type="PROSITE" id="PS50932"/>
    </source>
</evidence>
<dbReference type="PANTHER" id="PTHR30146:SF145">
    <property type="entry name" value="RIBOSE OPERON REPRESSOR"/>
    <property type="match status" value="1"/>
</dbReference>
<dbReference type="SUPFAM" id="SSF53822">
    <property type="entry name" value="Periplasmic binding protein-like I"/>
    <property type="match status" value="1"/>
</dbReference>
<dbReference type="Pfam" id="PF13377">
    <property type="entry name" value="Peripla_BP_3"/>
    <property type="match status" value="1"/>
</dbReference>
<evidence type="ECO:0000256" key="3">
    <source>
        <dbReference type="ARBA" id="ARBA00023163"/>
    </source>
</evidence>
<evidence type="ECO:0000256" key="2">
    <source>
        <dbReference type="ARBA" id="ARBA00023125"/>
    </source>
</evidence>
<dbReference type="Gene3D" id="3.40.50.2300">
    <property type="match status" value="2"/>
</dbReference>
<dbReference type="InterPro" id="IPR028082">
    <property type="entry name" value="Peripla_BP_I"/>
</dbReference>
<dbReference type="PROSITE" id="PS50932">
    <property type="entry name" value="HTH_LACI_2"/>
    <property type="match status" value="1"/>
</dbReference>
<dbReference type="GO" id="GO:0003700">
    <property type="term" value="F:DNA-binding transcription factor activity"/>
    <property type="evidence" value="ECO:0007669"/>
    <property type="project" value="TreeGrafter"/>
</dbReference>
<evidence type="ECO:0000313" key="6">
    <source>
        <dbReference type="EMBL" id="SDL28861.1"/>
    </source>
</evidence>
<name>A0A1G9IUS9_9GAMM</name>
<keyword evidence="3" id="KW-0804">Transcription</keyword>
<dbReference type="RefSeq" id="WP_089657593.1">
    <property type="nucleotide sequence ID" value="NZ_FNGH01000003.1"/>
</dbReference>
<keyword evidence="1" id="KW-0805">Transcription regulation</keyword>
<dbReference type="InterPro" id="IPR010982">
    <property type="entry name" value="Lambda_DNA-bd_dom_sf"/>
</dbReference>
<evidence type="ECO:0000256" key="1">
    <source>
        <dbReference type="ARBA" id="ARBA00023015"/>
    </source>
</evidence>
<reference evidence="7" key="1">
    <citation type="submission" date="2016-10" db="EMBL/GenBank/DDBJ databases">
        <authorList>
            <person name="Varghese N."/>
            <person name="Submissions S."/>
        </authorList>
    </citation>
    <scope>NUCLEOTIDE SEQUENCE [LARGE SCALE GENOMIC DNA]</scope>
    <source>
        <strain evidence="7">AAP</strain>
    </source>
</reference>
<dbReference type="InterPro" id="IPR000843">
    <property type="entry name" value="HTH_LacI"/>
</dbReference>
<accession>A0A1G9IUS9</accession>
<dbReference type="SMART" id="SM00354">
    <property type="entry name" value="HTH_LACI"/>
    <property type="match status" value="1"/>
</dbReference>
<dbReference type="Gene3D" id="1.10.260.40">
    <property type="entry name" value="lambda repressor-like DNA-binding domains"/>
    <property type="match status" value="1"/>
</dbReference>
<feature type="region of interest" description="Disordered" evidence="4">
    <location>
        <begin position="320"/>
        <end position="353"/>
    </location>
</feature>
<dbReference type="CDD" id="cd06283">
    <property type="entry name" value="PBP1_RegR_EndR_KdgR-like"/>
    <property type="match status" value="1"/>
</dbReference>
<organism evidence="6 7">
    <name type="scientific">Franzmannia pantelleriensis</name>
    <dbReference type="NCBI Taxonomy" id="48727"/>
    <lineage>
        <taxon>Bacteria</taxon>
        <taxon>Pseudomonadati</taxon>
        <taxon>Pseudomonadota</taxon>
        <taxon>Gammaproteobacteria</taxon>
        <taxon>Oceanospirillales</taxon>
        <taxon>Halomonadaceae</taxon>
        <taxon>Franzmannia</taxon>
    </lineage>
</organism>
<keyword evidence="7" id="KW-1185">Reference proteome</keyword>
<dbReference type="STRING" id="48727.SAMN05192555_103284"/>
<dbReference type="EMBL" id="FNGH01000003">
    <property type="protein sequence ID" value="SDL28861.1"/>
    <property type="molecule type" value="Genomic_DNA"/>
</dbReference>
<proteinExistence type="predicted"/>
<protein>
    <submittedName>
        <fullName evidence="6">Transcriptional regulator, LacI family</fullName>
    </submittedName>
</protein>
<dbReference type="PANTHER" id="PTHR30146">
    <property type="entry name" value="LACI-RELATED TRANSCRIPTIONAL REPRESSOR"/>
    <property type="match status" value="1"/>
</dbReference>
<feature type="compositionally biased region" description="Low complexity" evidence="4">
    <location>
        <begin position="344"/>
        <end position="353"/>
    </location>
</feature>
<dbReference type="Proteomes" id="UP000199107">
    <property type="component" value="Unassembled WGS sequence"/>
</dbReference>
<evidence type="ECO:0000256" key="4">
    <source>
        <dbReference type="SAM" id="MobiDB-lite"/>
    </source>
</evidence>
<dbReference type="InterPro" id="IPR046335">
    <property type="entry name" value="LacI/GalR-like_sensor"/>
</dbReference>
<evidence type="ECO:0000313" key="7">
    <source>
        <dbReference type="Proteomes" id="UP000199107"/>
    </source>
</evidence>
<dbReference type="SUPFAM" id="SSF47413">
    <property type="entry name" value="lambda repressor-like DNA-binding domains"/>
    <property type="match status" value="1"/>
</dbReference>
<sequence>MSERATRPPTLNEVADVAGASKTSVSRYFGGERARLSPALQARIAAAASQLGFSPNLMARGLKGGHSKLIGMLVADIRNPFSVAVMHSVEQACRRHGYSLMLCNTDNDPAQERAHLDLLSAYRVEGLVINPAGSSQPALDALAAQRIPTVLLDRRLDHALADVVGLDNALAIDMALDHLEAQGYAQVFYLSEPVAQVSSREQRLARFHDGSRQRCLKEEVYHHSPDNAEAPLHAALDAFMQRAGPAPKAVLCANGNMTLAALRAFQALAIRPGDTGLMGIDELDWCALVDPGITTLAQPTKAIGHTAVDCLVKRLTNPTSATTDIQHPPTLLPRGSTQPPSPSRPFSSASLGH</sequence>
<keyword evidence="2" id="KW-0238">DNA-binding</keyword>
<dbReference type="GO" id="GO:0000976">
    <property type="term" value="F:transcription cis-regulatory region binding"/>
    <property type="evidence" value="ECO:0007669"/>
    <property type="project" value="TreeGrafter"/>
</dbReference>
<dbReference type="AlphaFoldDB" id="A0A1G9IUS9"/>
<dbReference type="OrthoDB" id="9798934at2"/>
<gene>
    <name evidence="6" type="ORF">SAMN05192555_103284</name>
</gene>
<dbReference type="Pfam" id="PF00356">
    <property type="entry name" value="LacI"/>
    <property type="match status" value="1"/>
</dbReference>